<feature type="region of interest" description="Disordered" evidence="10">
    <location>
        <begin position="1"/>
        <end position="20"/>
    </location>
</feature>
<dbReference type="InterPro" id="IPR039399">
    <property type="entry name" value="Deltex_C_sf"/>
</dbReference>
<name>A0A3Q3WEE4_MOLML</name>
<dbReference type="Gene3D" id="3.30.390.130">
    <property type="match status" value="1"/>
</dbReference>
<dbReference type="GO" id="GO:0005737">
    <property type="term" value="C:cytoplasm"/>
    <property type="evidence" value="ECO:0007669"/>
    <property type="project" value="UniProtKB-SubCell"/>
</dbReference>
<evidence type="ECO:0000313" key="12">
    <source>
        <dbReference type="Ensembl" id="ENSMMOP00000010462.1"/>
    </source>
</evidence>
<evidence type="ECO:0000256" key="8">
    <source>
        <dbReference type="PROSITE-ProRule" id="PRU00175"/>
    </source>
</evidence>
<dbReference type="PROSITE" id="PS00518">
    <property type="entry name" value="ZF_RING_1"/>
    <property type="match status" value="1"/>
</dbReference>
<reference evidence="12" key="1">
    <citation type="submission" date="2025-08" db="UniProtKB">
        <authorList>
            <consortium name="Ensembl"/>
        </authorList>
    </citation>
    <scope>IDENTIFICATION</scope>
</reference>
<dbReference type="InterPro" id="IPR013083">
    <property type="entry name" value="Znf_RING/FYVE/PHD"/>
</dbReference>
<evidence type="ECO:0000256" key="2">
    <source>
        <dbReference type="ARBA" id="ARBA00004906"/>
    </source>
</evidence>
<dbReference type="SMART" id="SM00184">
    <property type="entry name" value="RING"/>
    <property type="match status" value="1"/>
</dbReference>
<sequence>STQGRRTSSPSPLHSKDTEDESCPICMETIEITEKETLECKHSFCRTCLKKAFKYKPVCATCGKVYGALTGTQPEGGTIRFSKMSIPLPGYDQYGTIIIQYDIPSGIQKEEHPHPGEPYQGVSRTAYLPNSSEGRRILSLLRKAFDQRLIFTVGQSTTSGRNNTVTWNDIHHKTSTHGGTTHYGYPDPDYLSRVADELKAKGIK</sequence>
<evidence type="ECO:0000313" key="13">
    <source>
        <dbReference type="Proteomes" id="UP000261620"/>
    </source>
</evidence>
<evidence type="ECO:0000256" key="6">
    <source>
        <dbReference type="ARBA" id="ARBA00022771"/>
    </source>
</evidence>
<dbReference type="EC" id="2.3.2.27" evidence="9"/>
<dbReference type="InterPro" id="IPR001841">
    <property type="entry name" value="Znf_RING"/>
</dbReference>
<keyword evidence="13" id="KW-1185">Reference proteome</keyword>
<protein>
    <recommendedName>
        <fullName evidence="9">E3 ubiquitin-protein ligase</fullName>
        <ecNumber evidence="9">2.3.2.27</ecNumber>
    </recommendedName>
</protein>
<dbReference type="GO" id="GO:0016567">
    <property type="term" value="P:protein ubiquitination"/>
    <property type="evidence" value="ECO:0007669"/>
    <property type="project" value="UniProtKB-UniRule"/>
</dbReference>
<comment type="subcellular location">
    <subcellularLocation>
        <location evidence="9">Cytoplasm</location>
    </subcellularLocation>
</comment>
<evidence type="ECO:0000256" key="4">
    <source>
        <dbReference type="ARBA" id="ARBA00022679"/>
    </source>
</evidence>
<evidence type="ECO:0000259" key="11">
    <source>
        <dbReference type="PROSITE" id="PS50089"/>
    </source>
</evidence>
<dbReference type="UniPathway" id="UPA00143"/>
<comment type="similarity">
    <text evidence="3 9">Belongs to the Deltex family.</text>
</comment>
<dbReference type="InterPro" id="IPR039398">
    <property type="entry name" value="Deltex_fam"/>
</dbReference>
<accession>A0A3Q3WEE4</accession>
<dbReference type="OMA" id="TIVIRYY"/>
<keyword evidence="7 9" id="KW-0862">Zinc</keyword>
<dbReference type="GO" id="GO:0008270">
    <property type="term" value="F:zinc ion binding"/>
    <property type="evidence" value="ECO:0007669"/>
    <property type="project" value="UniProtKB-KW"/>
</dbReference>
<proteinExistence type="inferred from homology"/>
<reference evidence="12" key="2">
    <citation type="submission" date="2025-09" db="UniProtKB">
        <authorList>
            <consortium name="Ensembl"/>
        </authorList>
    </citation>
    <scope>IDENTIFICATION</scope>
</reference>
<comment type="pathway">
    <text evidence="2 9">Protein modification; protein ubiquitination.</text>
</comment>
<evidence type="ECO:0000256" key="9">
    <source>
        <dbReference type="RuleBase" id="RU367105"/>
    </source>
</evidence>
<evidence type="ECO:0000256" key="5">
    <source>
        <dbReference type="ARBA" id="ARBA00022723"/>
    </source>
</evidence>
<dbReference type="FunFam" id="3.30.390.130:FF:000001">
    <property type="entry name" value="Probable E3 ubiquitin-protein ligase DTX3"/>
    <property type="match status" value="1"/>
</dbReference>
<keyword evidence="5 9" id="KW-0479">Metal-binding</keyword>
<dbReference type="PANTHER" id="PTHR12622">
    <property type="entry name" value="DELTEX-RELATED"/>
    <property type="match status" value="1"/>
</dbReference>
<dbReference type="Ensembl" id="ENSMMOT00000010645.1">
    <property type="protein sequence ID" value="ENSMMOP00000010462.1"/>
    <property type="gene ID" value="ENSMMOG00000008075.1"/>
</dbReference>
<dbReference type="GO" id="GO:0061630">
    <property type="term" value="F:ubiquitin protein ligase activity"/>
    <property type="evidence" value="ECO:0007669"/>
    <property type="project" value="UniProtKB-UniRule"/>
</dbReference>
<dbReference type="AlphaFoldDB" id="A0A3Q3WEE4"/>
<organism evidence="12 13">
    <name type="scientific">Mola mola</name>
    <name type="common">Ocean sunfish</name>
    <name type="synonym">Tetraodon mola</name>
    <dbReference type="NCBI Taxonomy" id="94237"/>
    <lineage>
        <taxon>Eukaryota</taxon>
        <taxon>Metazoa</taxon>
        <taxon>Chordata</taxon>
        <taxon>Craniata</taxon>
        <taxon>Vertebrata</taxon>
        <taxon>Euteleostomi</taxon>
        <taxon>Actinopterygii</taxon>
        <taxon>Neopterygii</taxon>
        <taxon>Teleostei</taxon>
        <taxon>Neoteleostei</taxon>
        <taxon>Acanthomorphata</taxon>
        <taxon>Eupercaria</taxon>
        <taxon>Tetraodontiformes</taxon>
        <taxon>Molidae</taxon>
        <taxon>Mola</taxon>
    </lineage>
</organism>
<keyword evidence="4 9" id="KW-0808">Transferase</keyword>
<keyword evidence="6 8" id="KW-0863">Zinc-finger</keyword>
<dbReference type="Pfam" id="PF13639">
    <property type="entry name" value="zf-RING_2"/>
    <property type="match status" value="1"/>
</dbReference>
<dbReference type="InterPro" id="IPR017907">
    <property type="entry name" value="Znf_RING_CS"/>
</dbReference>
<evidence type="ECO:0000256" key="3">
    <source>
        <dbReference type="ARBA" id="ARBA00009413"/>
    </source>
</evidence>
<dbReference type="Gene3D" id="3.30.40.10">
    <property type="entry name" value="Zinc/RING finger domain, C3HC4 (zinc finger)"/>
    <property type="match status" value="1"/>
</dbReference>
<dbReference type="PROSITE" id="PS50089">
    <property type="entry name" value="ZF_RING_2"/>
    <property type="match status" value="1"/>
</dbReference>
<dbReference type="STRING" id="94237.ENSMMOP00000010462"/>
<dbReference type="SUPFAM" id="SSF57850">
    <property type="entry name" value="RING/U-box"/>
    <property type="match status" value="1"/>
</dbReference>
<evidence type="ECO:0000256" key="7">
    <source>
        <dbReference type="ARBA" id="ARBA00022833"/>
    </source>
</evidence>
<evidence type="ECO:0000256" key="10">
    <source>
        <dbReference type="SAM" id="MobiDB-lite"/>
    </source>
</evidence>
<evidence type="ECO:0000256" key="1">
    <source>
        <dbReference type="ARBA" id="ARBA00000900"/>
    </source>
</evidence>
<feature type="domain" description="RING-type" evidence="11">
    <location>
        <begin position="23"/>
        <end position="62"/>
    </location>
</feature>
<dbReference type="GO" id="GO:0007219">
    <property type="term" value="P:Notch signaling pathway"/>
    <property type="evidence" value="ECO:0007669"/>
    <property type="project" value="InterPro"/>
</dbReference>
<keyword evidence="9" id="KW-0963">Cytoplasm</keyword>
<dbReference type="InterPro" id="IPR039396">
    <property type="entry name" value="Deltex_C"/>
</dbReference>
<dbReference type="Pfam" id="PF18102">
    <property type="entry name" value="DTC"/>
    <property type="match status" value="1"/>
</dbReference>
<feature type="compositionally biased region" description="Polar residues" evidence="10">
    <location>
        <begin position="1"/>
        <end position="12"/>
    </location>
</feature>
<dbReference type="CDD" id="cd09633">
    <property type="entry name" value="Deltex_C"/>
    <property type="match status" value="1"/>
</dbReference>
<dbReference type="Proteomes" id="UP000261620">
    <property type="component" value="Unplaced"/>
</dbReference>
<comment type="catalytic activity">
    <reaction evidence="1 9">
        <text>S-ubiquitinyl-[E2 ubiquitin-conjugating enzyme]-L-cysteine + [acceptor protein]-L-lysine = [E2 ubiquitin-conjugating enzyme]-L-cysteine + N(6)-ubiquitinyl-[acceptor protein]-L-lysine.</text>
        <dbReference type="EC" id="2.3.2.27"/>
    </reaction>
</comment>